<dbReference type="AlphaFoldDB" id="D8DWX0"/>
<sequence length="168" mass="19581">MLLMITSRFALAFDTKIDTIVVNYDTCQVQQIIVTIYNSNSETLWIWYDPKDYGKDYRKAIKYYLMKRKGDFSIFDIGTDPNMVGEWWRPSATKDCFIKCLEPCKSFSIILYKEITPSLDNSDYNFVISGIKIFSNQQIKETCPGIVEPYSVKRISYPYDIIALPINL</sequence>
<keyword evidence="2" id="KW-1185">Reference proteome</keyword>
<accession>D8DWX0</accession>
<comment type="caution">
    <text evidence="1">The sequence shown here is derived from an EMBL/GenBank/DDBJ whole genome shotgun (WGS) entry which is preliminary data.</text>
</comment>
<dbReference type="STRING" id="77095.SAMN05216455_102266"/>
<protein>
    <submittedName>
        <fullName evidence="1">Uncharacterized protein</fullName>
    </submittedName>
</protein>
<dbReference type="EMBL" id="ADWO01000056">
    <property type="protein sequence ID" value="EFI72080.1"/>
    <property type="molecule type" value="Genomic_DNA"/>
</dbReference>
<dbReference type="Proteomes" id="UP000004524">
    <property type="component" value="Unassembled WGS sequence"/>
</dbReference>
<evidence type="ECO:0000313" key="2">
    <source>
        <dbReference type="Proteomes" id="UP000004524"/>
    </source>
</evidence>
<proteinExistence type="predicted"/>
<reference evidence="1 2" key="1">
    <citation type="journal article" date="2010" name="Microb. Ecol.">
        <title>Comparative genome analysis of Prevotella ruminicola and Prevotella bryantii: insights into their environmental niche.</title>
        <authorList>
            <consortium name="North American Consortium for Rumen Bacteria"/>
            <person name="Purushe J."/>
            <person name="Fouts D.E."/>
            <person name="Morrison M."/>
            <person name="White B.A."/>
            <person name="Mackie R.I."/>
            <person name="Coutinho P.M."/>
            <person name="Henrissat B."/>
            <person name="Nelson K.E."/>
        </authorList>
    </citation>
    <scope>NUCLEOTIDE SEQUENCE [LARGE SCALE GENOMIC DNA]</scope>
    <source>
        <strain evidence="1 2">B14</strain>
    </source>
</reference>
<evidence type="ECO:0000313" key="1">
    <source>
        <dbReference type="EMBL" id="EFI72080.1"/>
    </source>
</evidence>
<gene>
    <name evidence="1" type="ORF">PBR_2198</name>
</gene>
<name>D8DWX0_9BACT</name>
<organism evidence="1 2">
    <name type="scientific">Segatella baroniae B14</name>
    <dbReference type="NCBI Taxonomy" id="752555"/>
    <lineage>
        <taxon>Bacteria</taxon>
        <taxon>Pseudomonadati</taxon>
        <taxon>Bacteroidota</taxon>
        <taxon>Bacteroidia</taxon>
        <taxon>Bacteroidales</taxon>
        <taxon>Prevotellaceae</taxon>
        <taxon>Segatella</taxon>
    </lineage>
</organism>